<organism evidence="5 6">
    <name type="scientific">Sphingopyxis bauzanensis</name>
    <dbReference type="NCBI Taxonomy" id="651663"/>
    <lineage>
        <taxon>Bacteria</taxon>
        <taxon>Pseudomonadati</taxon>
        <taxon>Pseudomonadota</taxon>
        <taxon>Alphaproteobacteria</taxon>
        <taxon>Sphingomonadales</taxon>
        <taxon>Sphingomonadaceae</taxon>
        <taxon>Sphingopyxis</taxon>
    </lineage>
</organism>
<dbReference type="Gene3D" id="3.40.50.620">
    <property type="entry name" value="HUPs"/>
    <property type="match status" value="2"/>
</dbReference>
<evidence type="ECO:0000313" key="5">
    <source>
        <dbReference type="EMBL" id="OWQ97319.1"/>
    </source>
</evidence>
<keyword evidence="2" id="KW-0547">Nucleotide-binding</keyword>
<dbReference type="InterPro" id="IPR006015">
    <property type="entry name" value="Universal_stress_UspA"/>
</dbReference>
<dbReference type="CDD" id="cd00293">
    <property type="entry name" value="USP-like"/>
    <property type="match status" value="2"/>
</dbReference>
<evidence type="ECO:0000256" key="2">
    <source>
        <dbReference type="ARBA" id="ARBA00022741"/>
    </source>
</evidence>
<feature type="domain" description="UspA" evidence="4">
    <location>
        <begin position="9"/>
        <end position="144"/>
    </location>
</feature>
<comment type="caution">
    <text evidence="5">The sequence shown here is derived from an EMBL/GenBank/DDBJ whole genome shotgun (WGS) entry which is preliminary data.</text>
</comment>
<accession>A0A246JW79</accession>
<dbReference type="Proteomes" id="UP000197361">
    <property type="component" value="Unassembled WGS sequence"/>
</dbReference>
<comment type="similarity">
    <text evidence="1">Belongs to the universal stress protein A family.</text>
</comment>
<reference evidence="5 6" key="1">
    <citation type="journal article" date="2010" name="Int. J. Syst. Evol. Microbiol.">
        <title>Sphingopyxis bauzanensis sp. nov., a psychrophilic bacterium isolated from soil.</title>
        <authorList>
            <person name="Zhang D.C."/>
            <person name="Liu H.C."/>
            <person name="Xin Y.H."/>
            <person name="Zhou Y.G."/>
            <person name="Schinner F."/>
            <person name="Margesin R."/>
        </authorList>
    </citation>
    <scope>NUCLEOTIDE SEQUENCE [LARGE SCALE GENOMIC DNA]</scope>
    <source>
        <strain evidence="5 6">DSM 22271</strain>
    </source>
</reference>
<evidence type="ECO:0000256" key="3">
    <source>
        <dbReference type="ARBA" id="ARBA00022840"/>
    </source>
</evidence>
<name>A0A246JW79_9SPHN</name>
<evidence type="ECO:0000313" key="6">
    <source>
        <dbReference type="Proteomes" id="UP000197361"/>
    </source>
</evidence>
<dbReference type="AlphaFoldDB" id="A0A246JW79"/>
<dbReference type="SUPFAM" id="SSF52402">
    <property type="entry name" value="Adenine nucleotide alpha hydrolases-like"/>
    <property type="match status" value="2"/>
</dbReference>
<dbReference type="PRINTS" id="PR01438">
    <property type="entry name" value="UNVRSLSTRESS"/>
</dbReference>
<feature type="domain" description="UspA" evidence="4">
    <location>
        <begin position="151"/>
        <end position="287"/>
    </location>
</feature>
<dbReference type="RefSeq" id="WP_088441171.1">
    <property type="nucleotide sequence ID" value="NZ_BMMC01000006.1"/>
</dbReference>
<dbReference type="GO" id="GO:0005524">
    <property type="term" value="F:ATP binding"/>
    <property type="evidence" value="ECO:0007669"/>
    <property type="project" value="UniProtKB-KW"/>
</dbReference>
<keyword evidence="3" id="KW-0067">ATP-binding</keyword>
<protein>
    <submittedName>
        <fullName evidence="5">Universal stress protein</fullName>
    </submittedName>
</protein>
<evidence type="ECO:0000256" key="1">
    <source>
        <dbReference type="ARBA" id="ARBA00008791"/>
    </source>
</evidence>
<dbReference type="PANTHER" id="PTHR46268:SF27">
    <property type="entry name" value="UNIVERSAL STRESS PROTEIN RV2623"/>
    <property type="match status" value="1"/>
</dbReference>
<dbReference type="Pfam" id="PF00582">
    <property type="entry name" value="Usp"/>
    <property type="match status" value="2"/>
</dbReference>
<sequence length="289" mass="31813">MIAESTSPRRILLATDLSCRSDRALDRAFALAEQWAAELIAVTVAETTATDMLDERPRKWRRQADTTERMRWRLARDVGGKATNIRMIVAEGEAASAISAIAQREQCDLIVTGFGHDATLGRIFLGSTVDRLVRETRIPILVVRERTAGAYARVLATTDASEESLEALRVASALFPAAALTLFHAFDYPYSSLIDDRDFSHETGLKEAELNQLLQSGTFQRDPLKQAVKTVARFGSPEALLPDYVEDHCIDLTVVGSNGHGALFDALVGSTHRKLLDTLEGDMLIVRES</sequence>
<evidence type="ECO:0000259" key="4">
    <source>
        <dbReference type="Pfam" id="PF00582"/>
    </source>
</evidence>
<dbReference type="EMBL" id="NISK01000002">
    <property type="protein sequence ID" value="OWQ97319.1"/>
    <property type="molecule type" value="Genomic_DNA"/>
</dbReference>
<proteinExistence type="inferred from homology"/>
<dbReference type="InterPro" id="IPR006016">
    <property type="entry name" value="UspA"/>
</dbReference>
<gene>
    <name evidence="5" type="ORF">CDQ92_09770</name>
</gene>
<dbReference type="OrthoDB" id="5564966at2"/>
<dbReference type="InterPro" id="IPR014729">
    <property type="entry name" value="Rossmann-like_a/b/a_fold"/>
</dbReference>
<keyword evidence="6" id="KW-1185">Reference proteome</keyword>
<dbReference type="PANTHER" id="PTHR46268">
    <property type="entry name" value="STRESS RESPONSE PROTEIN NHAX"/>
    <property type="match status" value="1"/>
</dbReference>